<protein>
    <recommendedName>
        <fullName evidence="7">UPF0056 membrane protein</fullName>
    </recommendedName>
</protein>
<keyword evidence="5 7" id="KW-1133">Transmembrane helix</keyword>
<feature type="transmembrane region" description="Helical" evidence="7">
    <location>
        <begin position="12"/>
        <end position="31"/>
    </location>
</feature>
<dbReference type="EMBL" id="DROK01000225">
    <property type="protein sequence ID" value="HHI97700.1"/>
    <property type="molecule type" value="Genomic_DNA"/>
</dbReference>
<evidence type="ECO:0000256" key="3">
    <source>
        <dbReference type="ARBA" id="ARBA00022475"/>
    </source>
</evidence>
<gene>
    <name evidence="8" type="ORF">ENJ96_07580</name>
</gene>
<dbReference type="GO" id="GO:0005886">
    <property type="term" value="C:plasma membrane"/>
    <property type="evidence" value="ECO:0007669"/>
    <property type="project" value="UniProtKB-SubCell"/>
</dbReference>
<name>A0A7V5P0S1_9BACT</name>
<dbReference type="PANTHER" id="PTHR33508:SF1">
    <property type="entry name" value="UPF0056 MEMBRANE PROTEIN YHCE"/>
    <property type="match status" value="1"/>
</dbReference>
<reference evidence="8" key="1">
    <citation type="journal article" date="2020" name="mSystems">
        <title>Genome- and Community-Level Interaction Insights into Carbon Utilization and Element Cycling Functions of Hydrothermarchaeota in Hydrothermal Sediment.</title>
        <authorList>
            <person name="Zhou Z."/>
            <person name="Liu Y."/>
            <person name="Xu W."/>
            <person name="Pan J."/>
            <person name="Luo Z.H."/>
            <person name="Li M."/>
        </authorList>
    </citation>
    <scope>NUCLEOTIDE SEQUENCE [LARGE SCALE GENOMIC DNA]</scope>
    <source>
        <strain evidence="8">HyVt-533</strain>
    </source>
</reference>
<keyword evidence="6 7" id="KW-0472">Membrane</keyword>
<comment type="caution">
    <text evidence="8">The sequence shown here is derived from an EMBL/GenBank/DDBJ whole genome shotgun (WGS) entry which is preliminary data.</text>
</comment>
<evidence type="ECO:0000256" key="1">
    <source>
        <dbReference type="ARBA" id="ARBA00004651"/>
    </source>
</evidence>
<proteinExistence type="inferred from homology"/>
<evidence type="ECO:0000256" key="7">
    <source>
        <dbReference type="RuleBase" id="RU362048"/>
    </source>
</evidence>
<keyword evidence="4 7" id="KW-0812">Transmembrane</keyword>
<keyword evidence="3" id="KW-1003">Cell membrane</keyword>
<accession>A0A7V5P0S1</accession>
<feature type="transmembrane region" description="Helical" evidence="7">
    <location>
        <begin position="74"/>
        <end position="94"/>
    </location>
</feature>
<dbReference type="InterPro" id="IPR002771">
    <property type="entry name" value="Multi_antbiot-R_MarC"/>
</dbReference>
<evidence type="ECO:0000313" key="8">
    <source>
        <dbReference type="EMBL" id="HHI97700.1"/>
    </source>
</evidence>
<feature type="transmembrane region" description="Helical" evidence="7">
    <location>
        <begin position="182"/>
        <end position="200"/>
    </location>
</feature>
<dbReference type="Pfam" id="PF01914">
    <property type="entry name" value="MarC"/>
    <property type="match status" value="1"/>
</dbReference>
<organism evidence="8">
    <name type="scientific">Thermodesulfatator atlanticus</name>
    <dbReference type="NCBI Taxonomy" id="501497"/>
    <lineage>
        <taxon>Bacteria</taxon>
        <taxon>Pseudomonadati</taxon>
        <taxon>Thermodesulfobacteriota</taxon>
        <taxon>Thermodesulfobacteria</taxon>
        <taxon>Thermodesulfobacteriales</taxon>
        <taxon>Thermodesulfatatoraceae</taxon>
        <taxon>Thermodesulfatator</taxon>
    </lineage>
</organism>
<feature type="transmembrane region" description="Helical" evidence="7">
    <location>
        <begin position="150"/>
        <end position="170"/>
    </location>
</feature>
<sequence>MDSLLKDFLNIFVPLFIIVDPIGCIPLFLGLTEGLPERKRRLLALKASLVAAAVLSAFSLLGDRILLYFDISVASFRVAGGLILLLIALQMIQAQPRATKSLPEEEEESRLKEDIAVVPLGVPILAGPGAITTVLVLTGGVPQWDLRLKVVLAALLVAGLTFLIFAHAARLARLLGQTGTNLFVRLTGLILAVISVEYMARGLAELFPGWLG</sequence>
<feature type="transmembrane region" description="Helical" evidence="7">
    <location>
        <begin position="43"/>
        <end position="62"/>
    </location>
</feature>
<dbReference type="PANTHER" id="PTHR33508">
    <property type="entry name" value="UPF0056 MEMBRANE PROTEIN YHCE"/>
    <property type="match status" value="1"/>
</dbReference>
<evidence type="ECO:0000256" key="6">
    <source>
        <dbReference type="ARBA" id="ARBA00023136"/>
    </source>
</evidence>
<dbReference type="NCBIfam" id="TIGR00427">
    <property type="entry name" value="NAAT family transporter"/>
    <property type="match status" value="1"/>
</dbReference>
<evidence type="ECO:0000256" key="5">
    <source>
        <dbReference type="ARBA" id="ARBA00022989"/>
    </source>
</evidence>
<comment type="similarity">
    <text evidence="2 7">Belongs to the UPF0056 (MarC) family.</text>
</comment>
<dbReference type="AlphaFoldDB" id="A0A7V5P0S1"/>
<dbReference type="Proteomes" id="UP000886101">
    <property type="component" value="Unassembled WGS sequence"/>
</dbReference>
<feature type="transmembrane region" description="Helical" evidence="7">
    <location>
        <begin position="115"/>
        <end position="138"/>
    </location>
</feature>
<evidence type="ECO:0000256" key="2">
    <source>
        <dbReference type="ARBA" id="ARBA00009784"/>
    </source>
</evidence>
<comment type="subcellular location">
    <subcellularLocation>
        <location evidence="1 7">Cell membrane</location>
        <topology evidence="1 7">Multi-pass membrane protein</topology>
    </subcellularLocation>
</comment>
<evidence type="ECO:0000256" key="4">
    <source>
        <dbReference type="ARBA" id="ARBA00022692"/>
    </source>
</evidence>